<sequence length="60" mass="7077">MKLFPKSQRVLSLLELILFRPSLLTTHWKIPWIVWKFSRTSWSFFLTFADSSTKAVVCTS</sequence>
<protein>
    <submittedName>
        <fullName evidence="1">Uncharacterized protein</fullName>
    </submittedName>
</protein>
<dbReference type="EMBL" id="GBRH01208829">
    <property type="protein sequence ID" value="JAD89066.1"/>
    <property type="molecule type" value="Transcribed_RNA"/>
</dbReference>
<organism evidence="1">
    <name type="scientific">Arundo donax</name>
    <name type="common">Giant reed</name>
    <name type="synonym">Donax arundinaceus</name>
    <dbReference type="NCBI Taxonomy" id="35708"/>
    <lineage>
        <taxon>Eukaryota</taxon>
        <taxon>Viridiplantae</taxon>
        <taxon>Streptophyta</taxon>
        <taxon>Embryophyta</taxon>
        <taxon>Tracheophyta</taxon>
        <taxon>Spermatophyta</taxon>
        <taxon>Magnoliopsida</taxon>
        <taxon>Liliopsida</taxon>
        <taxon>Poales</taxon>
        <taxon>Poaceae</taxon>
        <taxon>PACMAD clade</taxon>
        <taxon>Arundinoideae</taxon>
        <taxon>Arundineae</taxon>
        <taxon>Arundo</taxon>
    </lineage>
</organism>
<reference evidence="1" key="1">
    <citation type="submission" date="2014-09" db="EMBL/GenBank/DDBJ databases">
        <authorList>
            <person name="Magalhaes I.L.F."/>
            <person name="Oliveira U."/>
            <person name="Santos F.R."/>
            <person name="Vidigal T.H.D.A."/>
            <person name="Brescovit A.D."/>
            <person name="Santos A.J."/>
        </authorList>
    </citation>
    <scope>NUCLEOTIDE SEQUENCE</scope>
    <source>
        <tissue evidence="1">Shoot tissue taken approximately 20 cm above the soil surface</tissue>
    </source>
</reference>
<proteinExistence type="predicted"/>
<dbReference type="AlphaFoldDB" id="A0A0A9QY72"/>
<reference evidence="1" key="2">
    <citation type="journal article" date="2015" name="Data Brief">
        <title>Shoot transcriptome of the giant reed, Arundo donax.</title>
        <authorList>
            <person name="Barrero R.A."/>
            <person name="Guerrero F.D."/>
            <person name="Moolhuijzen P."/>
            <person name="Goolsby J.A."/>
            <person name="Tidwell J."/>
            <person name="Bellgard S.E."/>
            <person name="Bellgard M.I."/>
        </authorList>
    </citation>
    <scope>NUCLEOTIDE SEQUENCE</scope>
    <source>
        <tissue evidence="1">Shoot tissue taken approximately 20 cm above the soil surface</tissue>
    </source>
</reference>
<name>A0A0A9QY72_ARUDO</name>
<evidence type="ECO:0000313" key="1">
    <source>
        <dbReference type="EMBL" id="JAD89066.1"/>
    </source>
</evidence>
<accession>A0A0A9QY72</accession>